<accession>A0A6C0K1V0</accession>
<dbReference type="Gene3D" id="3.40.50.300">
    <property type="entry name" value="P-loop containing nucleotide triphosphate hydrolases"/>
    <property type="match status" value="1"/>
</dbReference>
<proteinExistence type="predicted"/>
<dbReference type="Pfam" id="PF13469">
    <property type="entry name" value="Sulfotransfer_3"/>
    <property type="match status" value="1"/>
</dbReference>
<dbReference type="PANTHER" id="PTHR12788:SF10">
    <property type="entry name" value="PROTEIN-TYROSINE SULFOTRANSFERASE"/>
    <property type="match status" value="1"/>
</dbReference>
<dbReference type="SUPFAM" id="SSF52540">
    <property type="entry name" value="P-loop containing nucleoside triphosphate hydrolases"/>
    <property type="match status" value="1"/>
</dbReference>
<dbReference type="EMBL" id="MN740788">
    <property type="protein sequence ID" value="QHU11709.1"/>
    <property type="molecule type" value="Genomic_DNA"/>
</dbReference>
<dbReference type="AlphaFoldDB" id="A0A6C0K1V0"/>
<dbReference type="GO" id="GO:0008476">
    <property type="term" value="F:protein-tyrosine sulfotransferase activity"/>
    <property type="evidence" value="ECO:0007669"/>
    <property type="project" value="InterPro"/>
</dbReference>
<dbReference type="InterPro" id="IPR026634">
    <property type="entry name" value="TPST-like"/>
</dbReference>
<reference evidence="2" key="1">
    <citation type="journal article" date="2020" name="Nature">
        <title>Giant virus diversity and host interactions through global metagenomics.</title>
        <authorList>
            <person name="Schulz F."/>
            <person name="Roux S."/>
            <person name="Paez-Espino D."/>
            <person name="Jungbluth S."/>
            <person name="Walsh D.A."/>
            <person name="Denef V.J."/>
            <person name="McMahon K.D."/>
            <person name="Konstantinidis K.T."/>
            <person name="Eloe-Fadrosh E.A."/>
            <person name="Kyrpides N.C."/>
            <person name="Woyke T."/>
        </authorList>
    </citation>
    <scope>NUCLEOTIDE SEQUENCE</scope>
    <source>
        <strain evidence="2">GVMAG-S-1101169-75</strain>
    </source>
</reference>
<evidence type="ECO:0000313" key="2">
    <source>
        <dbReference type="EMBL" id="QHU11709.1"/>
    </source>
</evidence>
<evidence type="ECO:0000256" key="1">
    <source>
        <dbReference type="ARBA" id="ARBA00022679"/>
    </source>
</evidence>
<name>A0A6C0K1V0_9ZZZZ</name>
<keyword evidence="1" id="KW-0808">Transferase</keyword>
<organism evidence="2">
    <name type="scientific">viral metagenome</name>
    <dbReference type="NCBI Taxonomy" id="1070528"/>
    <lineage>
        <taxon>unclassified sequences</taxon>
        <taxon>metagenomes</taxon>
        <taxon>organismal metagenomes</taxon>
    </lineage>
</organism>
<dbReference type="InterPro" id="IPR027417">
    <property type="entry name" value="P-loop_NTPase"/>
</dbReference>
<sequence length="361" mass="43820">MKIYFVFFFYFFFSTIAKSMRYVMMIPLRRCGSNAVRLRLDLHPDVFAPYPLHIHDFFPLLCQYGDLSIDENYQRLIIDVIGFLHTSPLRWSSFSPDPFCVMETLCKEDVQKRSLYRVVYEMYCMGAVQHGARVVLDKSQDSVLEWREWVKTIPDILFLDVVRDPRAQIASMNQCILHDFYTHLNLKTWLHRRSLVEEIRSEYPEKILTVRYEDFVHDPEEFFRTVCGFMSIPYHPTVLDVTCSEEAYRMSRTSPLWENNDSQPIESSLHKYEHSLSIAEIRRIERATQEYMRQHHYAYEMDSPQTFLIKEEKEKIDEEKEENIQKENERRRIKFLEWLRKKFPQDYWMRMGRWRYLKSLQ</sequence>
<dbReference type="PANTHER" id="PTHR12788">
    <property type="entry name" value="PROTEIN-TYROSINE SULFOTRANSFERASE 2"/>
    <property type="match status" value="1"/>
</dbReference>
<dbReference type="GO" id="GO:0005794">
    <property type="term" value="C:Golgi apparatus"/>
    <property type="evidence" value="ECO:0007669"/>
    <property type="project" value="TreeGrafter"/>
</dbReference>
<protein>
    <submittedName>
        <fullName evidence="2">Uncharacterized protein</fullName>
    </submittedName>
</protein>